<dbReference type="RefSeq" id="WP_380057016.1">
    <property type="nucleotide sequence ID" value="NZ_JBHSWB010000001.1"/>
</dbReference>
<dbReference type="Proteomes" id="UP001596317">
    <property type="component" value="Unassembled WGS sequence"/>
</dbReference>
<accession>A0ABW1ZNV2</accession>
<comment type="caution">
    <text evidence="2">The sequence shown here is derived from an EMBL/GenBank/DDBJ whole genome shotgun (WGS) entry which is preliminary data.</text>
</comment>
<keyword evidence="1" id="KW-0812">Transmembrane</keyword>
<proteinExistence type="predicted"/>
<reference evidence="3" key="1">
    <citation type="journal article" date="2019" name="Int. J. Syst. Evol. Microbiol.">
        <title>The Global Catalogue of Microorganisms (GCM) 10K type strain sequencing project: providing services to taxonomists for standard genome sequencing and annotation.</title>
        <authorList>
            <consortium name="The Broad Institute Genomics Platform"/>
            <consortium name="The Broad Institute Genome Sequencing Center for Infectious Disease"/>
            <person name="Wu L."/>
            <person name="Ma J."/>
        </authorList>
    </citation>
    <scope>NUCLEOTIDE SEQUENCE [LARGE SCALE GENOMIC DNA]</scope>
    <source>
        <strain evidence="3">CCUG 63830</strain>
    </source>
</reference>
<evidence type="ECO:0000256" key="1">
    <source>
        <dbReference type="SAM" id="Phobius"/>
    </source>
</evidence>
<sequence>MTLRWRLTLFYTALLACLLTGVGFITLYLMRANLMGGLDRELDVTYKQFVSYIAKPLAPGEPRLPLDREQRAGGAVRHFRHWAGQAAGPVLLFGFQSGGRRPVCVHAPVAD</sequence>
<evidence type="ECO:0000313" key="2">
    <source>
        <dbReference type="EMBL" id="MFC6661510.1"/>
    </source>
</evidence>
<gene>
    <name evidence="2" type="ORF">ACFP90_15060</name>
</gene>
<keyword evidence="3" id="KW-1185">Reference proteome</keyword>
<dbReference type="EMBL" id="JBHSWB010000001">
    <property type="protein sequence ID" value="MFC6661510.1"/>
    <property type="molecule type" value="Genomic_DNA"/>
</dbReference>
<dbReference type="PROSITE" id="PS51257">
    <property type="entry name" value="PROKAR_LIPOPROTEIN"/>
    <property type="match status" value="1"/>
</dbReference>
<protein>
    <submittedName>
        <fullName evidence="2">Uncharacterized protein</fullName>
    </submittedName>
</protein>
<name>A0ABW1ZNV2_9DEIO</name>
<feature type="transmembrane region" description="Helical" evidence="1">
    <location>
        <begin position="6"/>
        <end position="30"/>
    </location>
</feature>
<keyword evidence="1" id="KW-1133">Transmembrane helix</keyword>
<evidence type="ECO:0000313" key="3">
    <source>
        <dbReference type="Proteomes" id="UP001596317"/>
    </source>
</evidence>
<organism evidence="2 3">
    <name type="scientific">Deinococcus multiflagellatus</name>
    <dbReference type="NCBI Taxonomy" id="1656887"/>
    <lineage>
        <taxon>Bacteria</taxon>
        <taxon>Thermotogati</taxon>
        <taxon>Deinococcota</taxon>
        <taxon>Deinococci</taxon>
        <taxon>Deinococcales</taxon>
        <taxon>Deinococcaceae</taxon>
        <taxon>Deinococcus</taxon>
    </lineage>
</organism>
<keyword evidence="1" id="KW-0472">Membrane</keyword>